<comment type="caution">
    <text evidence="1">The sequence shown here is derived from an EMBL/GenBank/DDBJ whole genome shotgun (WGS) entry which is preliminary data.</text>
</comment>
<evidence type="ECO:0000313" key="2">
    <source>
        <dbReference type="Proteomes" id="UP000013042"/>
    </source>
</evidence>
<dbReference type="EMBL" id="AMXD01000217">
    <property type="protein sequence ID" value="ENO76539.1"/>
    <property type="molecule type" value="Genomic_DNA"/>
</dbReference>
<gene>
    <name evidence="1" type="ORF">C665_18982</name>
</gene>
<reference evidence="1 2" key="1">
    <citation type="submission" date="2012-09" db="EMBL/GenBank/DDBJ databases">
        <title>Draft Genome Sequences of 6 Strains from Genus Thauera.</title>
        <authorList>
            <person name="Liu B."/>
            <person name="Shapleigh J.P."/>
            <person name="Frostegard A.H."/>
        </authorList>
    </citation>
    <scope>NUCLEOTIDE SEQUENCE [LARGE SCALE GENOMIC DNA]</scope>
    <source>
        <strain evidence="1 2">S2</strain>
    </source>
</reference>
<organism evidence="1 2">
    <name type="scientific">Thauera aminoaromatica S2</name>
    <dbReference type="NCBI Taxonomy" id="1234381"/>
    <lineage>
        <taxon>Bacteria</taxon>
        <taxon>Pseudomonadati</taxon>
        <taxon>Pseudomonadota</taxon>
        <taxon>Betaproteobacteria</taxon>
        <taxon>Rhodocyclales</taxon>
        <taxon>Zoogloeaceae</taxon>
        <taxon>Thauera</taxon>
    </lineage>
</organism>
<proteinExistence type="predicted"/>
<dbReference type="AlphaFoldDB" id="N6Y945"/>
<dbReference type="RefSeq" id="WP_004326755.1">
    <property type="nucleotide sequence ID" value="NZ_AMXD01000217.1"/>
</dbReference>
<accession>N6Y945</accession>
<name>N6Y945_THASP</name>
<evidence type="ECO:0000313" key="1">
    <source>
        <dbReference type="EMBL" id="ENO76539.1"/>
    </source>
</evidence>
<dbReference type="Proteomes" id="UP000013042">
    <property type="component" value="Unassembled WGS sequence"/>
</dbReference>
<protein>
    <submittedName>
        <fullName evidence="1">Uncharacterized protein</fullName>
    </submittedName>
</protein>
<sequence length="90" mass="9733">MLELLAADVGSRGHPRLVLEHLIERALAQPGELGELLDADVLLDARLDVALEALEQARLATGLRGRLVMLQGEQQLVGHGMGVVHEQLRA</sequence>